<dbReference type="RefSeq" id="WP_057945926.1">
    <property type="nucleotide sequence ID" value="NZ_CP110813.1"/>
</dbReference>
<dbReference type="Proteomes" id="UP000061569">
    <property type="component" value="Chromosome"/>
</dbReference>
<dbReference type="AlphaFoldDB" id="A0A0S2DAT7"/>
<dbReference type="OrthoDB" id="6629495at2"/>
<evidence type="ECO:0000313" key="2">
    <source>
        <dbReference type="Proteomes" id="UP000061569"/>
    </source>
</evidence>
<name>A0A0S2DAT7_LYSEN</name>
<protein>
    <submittedName>
        <fullName evidence="1">Uncharacterized protein</fullName>
    </submittedName>
</protein>
<proteinExistence type="predicted"/>
<organism evidence="1 2">
    <name type="scientific">Lysobacter enzymogenes</name>
    <dbReference type="NCBI Taxonomy" id="69"/>
    <lineage>
        <taxon>Bacteria</taxon>
        <taxon>Pseudomonadati</taxon>
        <taxon>Pseudomonadota</taxon>
        <taxon>Gammaproteobacteria</taxon>
        <taxon>Lysobacterales</taxon>
        <taxon>Lysobacteraceae</taxon>
        <taxon>Lysobacter</taxon>
    </lineage>
</organism>
<accession>A0A0S2DAT7</accession>
<sequence>METIRFAAEEKALLVARLQRYFSEELKQSIGRFDAEFMLDFISEELGAYYYNRGVADAQAVLAAKVEDLADAVWQLERPTEFKR</sequence>
<dbReference type="Pfam" id="PF09932">
    <property type="entry name" value="DUF2164"/>
    <property type="match status" value="1"/>
</dbReference>
<dbReference type="InterPro" id="IPR018680">
    <property type="entry name" value="DUF2164"/>
</dbReference>
<gene>
    <name evidence="1" type="ORF">GLE_0283</name>
</gene>
<dbReference type="EMBL" id="CP013140">
    <property type="protein sequence ID" value="ALN55641.1"/>
    <property type="molecule type" value="Genomic_DNA"/>
</dbReference>
<dbReference type="PATRIC" id="fig|69.6.peg.282"/>
<dbReference type="STRING" id="69.GLE_0283"/>
<evidence type="ECO:0000313" key="1">
    <source>
        <dbReference type="EMBL" id="ALN55641.1"/>
    </source>
</evidence>
<dbReference type="KEGG" id="lez:GLE_0283"/>
<reference evidence="1 2" key="1">
    <citation type="submission" date="2015-11" db="EMBL/GenBank/DDBJ databases">
        <title>Genome sequences of Lysobacter enzymogenes strain C3 and Lysobacter antibioticus ATCC 29479.</title>
        <authorList>
            <person name="Kobayashi D.Y."/>
        </authorList>
    </citation>
    <scope>NUCLEOTIDE SEQUENCE [LARGE SCALE GENOMIC DNA]</scope>
    <source>
        <strain evidence="1 2">C3</strain>
    </source>
</reference>